<keyword evidence="1" id="KW-0560">Oxidoreductase</keyword>
<evidence type="ECO:0000313" key="3">
    <source>
        <dbReference type="EMBL" id="RVW76670.1"/>
    </source>
</evidence>
<proteinExistence type="predicted"/>
<evidence type="ECO:0000259" key="2">
    <source>
        <dbReference type="SMART" id="SM00829"/>
    </source>
</evidence>
<dbReference type="AlphaFoldDB" id="A0A438GWT5"/>
<comment type="caution">
    <text evidence="3">The sequence shown here is derived from an EMBL/GenBank/DDBJ whole genome shotgun (WGS) entry which is preliminary data.</text>
</comment>
<dbReference type="Gene3D" id="3.40.50.720">
    <property type="entry name" value="NAD(P)-binding Rossmann-like Domain"/>
    <property type="match status" value="1"/>
</dbReference>
<dbReference type="InterPro" id="IPR036291">
    <property type="entry name" value="NAD(P)-bd_dom_sf"/>
</dbReference>
<dbReference type="Proteomes" id="UP000288805">
    <property type="component" value="Unassembled WGS sequence"/>
</dbReference>
<dbReference type="Gene3D" id="3.90.180.10">
    <property type="entry name" value="Medium-chain alcohol dehydrogenases, catalytic domain"/>
    <property type="match status" value="1"/>
</dbReference>
<name>A0A438GWT5_VITVI</name>
<protein>
    <submittedName>
        <fullName evidence="3">2-alkenal reductase (NADP(+)-dependent)</fullName>
    </submittedName>
</protein>
<reference evidence="3 4" key="1">
    <citation type="journal article" date="2018" name="PLoS Genet.">
        <title>Population sequencing reveals clonal diversity and ancestral inbreeding in the grapevine cultivar Chardonnay.</title>
        <authorList>
            <person name="Roach M.J."/>
            <person name="Johnson D.L."/>
            <person name="Bohlmann J."/>
            <person name="van Vuuren H.J."/>
            <person name="Jones S.J."/>
            <person name="Pretorius I.S."/>
            <person name="Schmidt S.A."/>
            <person name="Borneman A.R."/>
        </authorList>
    </citation>
    <scope>NUCLEOTIDE SEQUENCE [LARGE SCALE GENOMIC DNA]</scope>
    <source>
        <strain evidence="4">cv. Chardonnay</strain>
        <tissue evidence="3">Leaf</tissue>
    </source>
</reference>
<evidence type="ECO:0000313" key="4">
    <source>
        <dbReference type="Proteomes" id="UP000288805"/>
    </source>
</evidence>
<sequence length="342" mass="37287">MEVTNKYVTVKTHIDGSAPQESDFELKTAALHLSVEAGSKDVIVKNLYVSIDPYQINRMKRVCSSQKLVSTADGITPGQVSSSGCKSFLDFSLGFGLTWLTNYFRSSANGIGRVMASGNPEFEKDDLVVGLINWEEYTIVKGGLSGLTAYGGFFEVCKPKKGEKVFVSAACGSVGNLVGQYAKLFGCHVVELLKGKLGFDDAFNYKEEADLKSTLKRYFPDGIDIYFDNVGGKMLEASVANMNPFGRIAVCGIISEYTGIGERATPDMIDIVYKRLKVQGFLVIDYLKGMDDFISTMSNHLSTDKIHVLEDISQGVESIPSAFVGLFRGDNVGKKVVKVADE</sequence>
<dbReference type="SUPFAM" id="SSF50129">
    <property type="entry name" value="GroES-like"/>
    <property type="match status" value="1"/>
</dbReference>
<gene>
    <name evidence="3" type="primary">DBR_5</name>
    <name evidence="3" type="ORF">CK203_047540</name>
</gene>
<dbReference type="PANTHER" id="PTHR43205:SF12">
    <property type="entry name" value="OS06G0602900 PROTEIN"/>
    <property type="match status" value="1"/>
</dbReference>
<dbReference type="SMART" id="SM00829">
    <property type="entry name" value="PKS_ER"/>
    <property type="match status" value="1"/>
</dbReference>
<feature type="domain" description="Enoyl reductase (ER)" evidence="2">
    <location>
        <begin position="61"/>
        <end position="337"/>
    </location>
</feature>
<accession>A0A438GWT5</accession>
<dbReference type="Pfam" id="PF00107">
    <property type="entry name" value="ADH_zinc_N"/>
    <property type="match status" value="1"/>
</dbReference>
<evidence type="ECO:0000256" key="1">
    <source>
        <dbReference type="ARBA" id="ARBA00023002"/>
    </source>
</evidence>
<dbReference type="InterPro" id="IPR011032">
    <property type="entry name" value="GroES-like_sf"/>
</dbReference>
<dbReference type="GO" id="GO:0016628">
    <property type="term" value="F:oxidoreductase activity, acting on the CH-CH group of donors, NAD or NADP as acceptor"/>
    <property type="evidence" value="ECO:0007669"/>
    <property type="project" value="InterPro"/>
</dbReference>
<dbReference type="InterPro" id="IPR020843">
    <property type="entry name" value="ER"/>
</dbReference>
<dbReference type="FunFam" id="3.40.50.720:FF:000121">
    <property type="entry name" value="Prostaglandin reductase 2"/>
    <property type="match status" value="1"/>
</dbReference>
<organism evidence="3 4">
    <name type="scientific">Vitis vinifera</name>
    <name type="common">Grape</name>
    <dbReference type="NCBI Taxonomy" id="29760"/>
    <lineage>
        <taxon>Eukaryota</taxon>
        <taxon>Viridiplantae</taxon>
        <taxon>Streptophyta</taxon>
        <taxon>Embryophyta</taxon>
        <taxon>Tracheophyta</taxon>
        <taxon>Spermatophyta</taxon>
        <taxon>Magnoliopsida</taxon>
        <taxon>eudicotyledons</taxon>
        <taxon>Gunneridae</taxon>
        <taxon>Pentapetalae</taxon>
        <taxon>rosids</taxon>
        <taxon>Vitales</taxon>
        <taxon>Vitaceae</taxon>
        <taxon>Viteae</taxon>
        <taxon>Vitis</taxon>
    </lineage>
</organism>
<dbReference type="InterPro" id="IPR013149">
    <property type="entry name" value="ADH-like_C"/>
</dbReference>
<dbReference type="EMBL" id="QGNW01000324">
    <property type="protein sequence ID" value="RVW76670.1"/>
    <property type="molecule type" value="Genomic_DNA"/>
</dbReference>
<dbReference type="PANTHER" id="PTHR43205">
    <property type="entry name" value="PROSTAGLANDIN REDUCTASE"/>
    <property type="match status" value="1"/>
</dbReference>
<dbReference type="SUPFAM" id="SSF51735">
    <property type="entry name" value="NAD(P)-binding Rossmann-fold domains"/>
    <property type="match status" value="1"/>
</dbReference>
<dbReference type="InterPro" id="IPR045010">
    <property type="entry name" value="MDR_fam"/>
</dbReference>